<comment type="caution">
    <text evidence="1">The sequence shown here is derived from an EMBL/GenBank/DDBJ whole genome shotgun (WGS) entry which is preliminary data.</text>
</comment>
<sequence>MVNDVMVETREEFVKSAENLATLARRSISDGGSSCGNLDLLINDIRNMSSQAHCS</sequence>
<organism evidence="1 2">
    <name type="scientific">Pistacia atlantica</name>
    <dbReference type="NCBI Taxonomy" id="434234"/>
    <lineage>
        <taxon>Eukaryota</taxon>
        <taxon>Viridiplantae</taxon>
        <taxon>Streptophyta</taxon>
        <taxon>Embryophyta</taxon>
        <taxon>Tracheophyta</taxon>
        <taxon>Spermatophyta</taxon>
        <taxon>Magnoliopsida</taxon>
        <taxon>eudicotyledons</taxon>
        <taxon>Gunneridae</taxon>
        <taxon>Pentapetalae</taxon>
        <taxon>rosids</taxon>
        <taxon>malvids</taxon>
        <taxon>Sapindales</taxon>
        <taxon>Anacardiaceae</taxon>
        <taxon>Pistacia</taxon>
    </lineage>
</organism>
<dbReference type="EMBL" id="CM047897">
    <property type="protein sequence ID" value="KAJ0110896.1"/>
    <property type="molecule type" value="Genomic_DNA"/>
</dbReference>
<dbReference type="Proteomes" id="UP001164250">
    <property type="component" value="Chromosome 1"/>
</dbReference>
<evidence type="ECO:0000313" key="2">
    <source>
        <dbReference type="Proteomes" id="UP001164250"/>
    </source>
</evidence>
<evidence type="ECO:0000313" key="1">
    <source>
        <dbReference type="EMBL" id="KAJ0110896.1"/>
    </source>
</evidence>
<name>A0ACC1C5M0_9ROSI</name>
<proteinExistence type="predicted"/>
<gene>
    <name evidence="1" type="ORF">Patl1_01787</name>
</gene>
<keyword evidence="2" id="KW-1185">Reference proteome</keyword>
<reference evidence="2" key="1">
    <citation type="journal article" date="2023" name="G3 (Bethesda)">
        <title>Genome assembly and association tests identify interacting loci associated with vigor, precocity, and sex in interspecific pistachio rootstocks.</title>
        <authorList>
            <person name="Palmer W."/>
            <person name="Jacygrad E."/>
            <person name="Sagayaradj S."/>
            <person name="Cavanaugh K."/>
            <person name="Han R."/>
            <person name="Bertier L."/>
            <person name="Beede B."/>
            <person name="Kafkas S."/>
            <person name="Golino D."/>
            <person name="Preece J."/>
            <person name="Michelmore R."/>
        </authorList>
    </citation>
    <scope>NUCLEOTIDE SEQUENCE [LARGE SCALE GENOMIC DNA]</scope>
</reference>
<protein>
    <submittedName>
        <fullName evidence="1">Uncharacterized protein</fullName>
    </submittedName>
</protein>
<accession>A0ACC1C5M0</accession>